<evidence type="ECO:0000256" key="2">
    <source>
        <dbReference type="ARBA" id="ARBA00009037"/>
    </source>
</evidence>
<evidence type="ECO:0000256" key="4">
    <source>
        <dbReference type="ARBA" id="ARBA00022989"/>
    </source>
</evidence>
<keyword evidence="5 6" id="KW-0472">Membrane</keyword>
<evidence type="ECO:0000313" key="9">
    <source>
        <dbReference type="Ensembl" id="ENSMMDP00005018580.1"/>
    </source>
</evidence>
<dbReference type="InParanoid" id="A0A667XLE5"/>
<dbReference type="GO" id="GO:0033176">
    <property type="term" value="C:proton-transporting V-type ATPase complex"/>
    <property type="evidence" value="ECO:0007669"/>
    <property type="project" value="TreeGrafter"/>
</dbReference>
<accession>A0A667XLE5</accession>
<organism evidence="9 10">
    <name type="scientific">Myripristis murdjan</name>
    <name type="common">pinecone soldierfish</name>
    <dbReference type="NCBI Taxonomy" id="586833"/>
    <lineage>
        <taxon>Eukaryota</taxon>
        <taxon>Metazoa</taxon>
        <taxon>Chordata</taxon>
        <taxon>Craniata</taxon>
        <taxon>Vertebrata</taxon>
        <taxon>Euteleostomi</taxon>
        <taxon>Actinopterygii</taxon>
        <taxon>Neopterygii</taxon>
        <taxon>Teleostei</taxon>
        <taxon>Neoteleostei</taxon>
        <taxon>Acanthomorphata</taxon>
        <taxon>Holocentriformes</taxon>
        <taxon>Holocentridae</taxon>
        <taxon>Myripristis</taxon>
    </lineage>
</organism>
<dbReference type="InterPro" id="IPR046756">
    <property type="entry name" value="VAS1/VOA1_TM"/>
</dbReference>
<keyword evidence="4 6" id="KW-1133">Transmembrane helix</keyword>
<evidence type="ECO:0000256" key="6">
    <source>
        <dbReference type="SAM" id="Phobius"/>
    </source>
</evidence>
<dbReference type="GO" id="GO:0001671">
    <property type="term" value="F:ATPase activator activity"/>
    <property type="evidence" value="ECO:0007669"/>
    <property type="project" value="TreeGrafter"/>
</dbReference>
<evidence type="ECO:0000259" key="8">
    <source>
        <dbReference type="Pfam" id="PF20520"/>
    </source>
</evidence>
<feature type="domain" description="V-type proton ATPase subunit S1/VOA1 transmembrane" evidence="8">
    <location>
        <begin position="114"/>
        <end position="150"/>
    </location>
</feature>
<sequence>MRFGDVADLRGLSIRLQLSSTLYESSGQRWFSLDGVSLLYNSSEEAVFNASEVFAPAASSFHCRHVSSLTRHGGLLTPHGPHTHTWSLTFTDFQIQAFDVSSGKFSPASDCAAFLTPAILMGLVTSLILLLVLAYGLHMLVHLKHIERYEEHKALRSSSFPKIANMSCYV</sequence>
<dbReference type="PANTHER" id="PTHR12471">
    <property type="entry name" value="VACUOLAR ATP SYNTHASE SUBUNIT S1"/>
    <property type="match status" value="1"/>
</dbReference>
<keyword evidence="10" id="KW-1185">Reference proteome</keyword>
<evidence type="ECO:0000256" key="5">
    <source>
        <dbReference type="ARBA" id="ARBA00023136"/>
    </source>
</evidence>
<dbReference type="GO" id="GO:0030641">
    <property type="term" value="P:regulation of cellular pH"/>
    <property type="evidence" value="ECO:0007669"/>
    <property type="project" value="TreeGrafter"/>
</dbReference>
<reference evidence="9" key="1">
    <citation type="submission" date="2019-06" db="EMBL/GenBank/DDBJ databases">
        <authorList>
            <consortium name="Wellcome Sanger Institute Data Sharing"/>
        </authorList>
    </citation>
    <scope>NUCLEOTIDE SEQUENCE [LARGE SCALE GENOMIC DNA]</scope>
</reference>
<dbReference type="InterPro" id="IPR046755">
    <property type="entry name" value="VAS1_LD"/>
</dbReference>
<dbReference type="GeneTree" id="ENSGT00940000158156"/>
<reference evidence="9" key="3">
    <citation type="submission" date="2025-09" db="UniProtKB">
        <authorList>
            <consortium name="Ensembl"/>
        </authorList>
    </citation>
    <scope>IDENTIFICATION</scope>
</reference>
<evidence type="ECO:0008006" key="11">
    <source>
        <dbReference type="Google" id="ProtNLM"/>
    </source>
</evidence>
<dbReference type="PANTHER" id="PTHR12471:SF3">
    <property type="entry name" value="ATPASE, H+ TRANSPORTING, LYSOSOMAL ACCESSORY PROTEIN 1-LIKE"/>
    <property type="match status" value="1"/>
</dbReference>
<keyword evidence="3 6" id="KW-0812">Transmembrane</keyword>
<dbReference type="Gene3D" id="2.40.160.110">
    <property type="match status" value="1"/>
</dbReference>
<feature type="domain" description="V-type proton ATPase subunit S1 luminal" evidence="7">
    <location>
        <begin position="2"/>
        <end position="98"/>
    </location>
</feature>
<comment type="subcellular location">
    <subcellularLocation>
        <location evidence="1">Membrane</location>
        <topology evidence="1">Single-pass membrane protein</topology>
    </subcellularLocation>
</comment>
<dbReference type="AlphaFoldDB" id="A0A667XLE5"/>
<evidence type="ECO:0000313" key="10">
    <source>
        <dbReference type="Proteomes" id="UP000472263"/>
    </source>
</evidence>
<evidence type="ECO:0000259" key="7">
    <source>
        <dbReference type="Pfam" id="PF05827"/>
    </source>
</evidence>
<evidence type="ECO:0000256" key="3">
    <source>
        <dbReference type="ARBA" id="ARBA00022692"/>
    </source>
</evidence>
<dbReference type="Proteomes" id="UP000472263">
    <property type="component" value="Chromosome 5"/>
</dbReference>
<comment type="similarity">
    <text evidence="2">Belongs to the vacuolar ATPase subunit S1 family.</text>
</comment>
<protein>
    <recommendedName>
        <fullName evidence="11">ATPase H+ transporting accessory protein 1 like</fullName>
    </recommendedName>
</protein>
<dbReference type="Pfam" id="PF20520">
    <property type="entry name" value="Ac45-VOA1_TM"/>
    <property type="match status" value="1"/>
</dbReference>
<evidence type="ECO:0000256" key="1">
    <source>
        <dbReference type="ARBA" id="ARBA00004167"/>
    </source>
</evidence>
<proteinExistence type="inferred from homology"/>
<name>A0A667XLE5_9TELE</name>
<dbReference type="Pfam" id="PF05827">
    <property type="entry name" value="VAS1_LD"/>
    <property type="match status" value="1"/>
</dbReference>
<reference evidence="9" key="2">
    <citation type="submission" date="2025-08" db="UniProtKB">
        <authorList>
            <consortium name="Ensembl"/>
        </authorList>
    </citation>
    <scope>IDENTIFICATION</scope>
</reference>
<dbReference type="InterPro" id="IPR008388">
    <property type="entry name" value="Ac45_acc_su"/>
</dbReference>
<dbReference type="Ensembl" id="ENSMMDT00005019029.1">
    <property type="protein sequence ID" value="ENSMMDP00005018580.1"/>
    <property type="gene ID" value="ENSMMDG00005009271.1"/>
</dbReference>
<feature type="transmembrane region" description="Helical" evidence="6">
    <location>
        <begin position="114"/>
        <end position="137"/>
    </location>
</feature>